<name>X1PSE4_9ZZZZ</name>
<accession>X1PSE4</accession>
<dbReference type="SUPFAM" id="SSF56176">
    <property type="entry name" value="FAD-binding/transporter-associated domain-like"/>
    <property type="match status" value="1"/>
</dbReference>
<dbReference type="GO" id="GO:0050660">
    <property type="term" value="F:flavin adenine dinucleotide binding"/>
    <property type="evidence" value="ECO:0007669"/>
    <property type="project" value="InterPro"/>
</dbReference>
<dbReference type="InterPro" id="IPR016167">
    <property type="entry name" value="FAD-bd_PCMH_sub1"/>
</dbReference>
<proteinExistence type="predicted"/>
<evidence type="ECO:0008006" key="2">
    <source>
        <dbReference type="Google" id="ProtNLM"/>
    </source>
</evidence>
<reference evidence="1" key="1">
    <citation type="journal article" date="2014" name="Front. Microbiol.">
        <title>High frequency of phylogenetically diverse reductive dehalogenase-homologous genes in deep subseafloor sedimentary metagenomes.</title>
        <authorList>
            <person name="Kawai M."/>
            <person name="Futagami T."/>
            <person name="Toyoda A."/>
            <person name="Takaki Y."/>
            <person name="Nishi S."/>
            <person name="Hori S."/>
            <person name="Arai W."/>
            <person name="Tsubouchi T."/>
            <person name="Morono Y."/>
            <person name="Uchiyama I."/>
            <person name="Ito T."/>
            <person name="Fujiyama A."/>
            <person name="Inagaki F."/>
            <person name="Takami H."/>
        </authorList>
    </citation>
    <scope>NUCLEOTIDE SEQUENCE</scope>
    <source>
        <strain evidence="1">Expedition CK06-06</strain>
    </source>
</reference>
<dbReference type="EMBL" id="BARV01032387">
    <property type="protein sequence ID" value="GAI33794.1"/>
    <property type="molecule type" value="Genomic_DNA"/>
</dbReference>
<dbReference type="InterPro" id="IPR036318">
    <property type="entry name" value="FAD-bd_PCMH-like_sf"/>
</dbReference>
<comment type="caution">
    <text evidence="1">The sequence shown here is derived from an EMBL/GenBank/DDBJ whole genome shotgun (WGS) entry which is preliminary data.</text>
</comment>
<feature type="non-terminal residue" evidence="1">
    <location>
        <position position="39"/>
    </location>
</feature>
<dbReference type="Gene3D" id="3.30.43.10">
    <property type="entry name" value="Uridine Diphospho-n-acetylenolpyruvylglucosamine Reductase, domain 2"/>
    <property type="match status" value="1"/>
</dbReference>
<dbReference type="AlphaFoldDB" id="X1PSE4"/>
<protein>
    <recommendedName>
        <fullName evidence="2">FAD-binding PCMH-type domain-containing protein</fullName>
    </recommendedName>
</protein>
<gene>
    <name evidence="1" type="ORF">S06H3_51076</name>
</gene>
<evidence type="ECO:0000313" key="1">
    <source>
        <dbReference type="EMBL" id="GAI33794.1"/>
    </source>
</evidence>
<sequence>MNQFKYISPKTKDEVLKILKEENTRACLVAGCTNVLPNI</sequence>
<organism evidence="1">
    <name type="scientific">marine sediment metagenome</name>
    <dbReference type="NCBI Taxonomy" id="412755"/>
    <lineage>
        <taxon>unclassified sequences</taxon>
        <taxon>metagenomes</taxon>
        <taxon>ecological metagenomes</taxon>
    </lineage>
</organism>